<evidence type="ECO:0000256" key="3">
    <source>
        <dbReference type="ARBA" id="ARBA00022538"/>
    </source>
</evidence>
<feature type="transmembrane region" description="Helical" evidence="10">
    <location>
        <begin position="277"/>
        <end position="297"/>
    </location>
</feature>
<evidence type="ECO:0000256" key="4">
    <source>
        <dbReference type="ARBA" id="ARBA00022692"/>
    </source>
</evidence>
<evidence type="ECO:0008006" key="16">
    <source>
        <dbReference type="Google" id="ProtNLM"/>
    </source>
</evidence>
<name>A0ABR2BCN3_9ROSI</name>
<accession>A0ABR2BCN3</accession>
<feature type="domain" description="Cation/H(+) antiporter central" evidence="12">
    <location>
        <begin position="499"/>
        <end position="620"/>
    </location>
</feature>
<dbReference type="InterPro" id="IPR038770">
    <property type="entry name" value="Na+/solute_symporter_sf"/>
</dbReference>
<feature type="transmembrane region" description="Helical" evidence="10">
    <location>
        <begin position="317"/>
        <end position="338"/>
    </location>
</feature>
<evidence type="ECO:0000313" key="14">
    <source>
        <dbReference type="EMBL" id="KAK8504887.1"/>
    </source>
</evidence>
<proteinExistence type="inferred from homology"/>
<feature type="transmembrane region" description="Helical" evidence="10">
    <location>
        <begin position="359"/>
        <end position="384"/>
    </location>
</feature>
<comment type="caution">
    <text evidence="14">The sequence shown here is derived from an EMBL/GenBank/DDBJ whole genome shotgun (WGS) entry which is preliminary data.</text>
</comment>
<feature type="transmembrane region" description="Helical" evidence="10">
    <location>
        <begin position="207"/>
        <end position="225"/>
    </location>
</feature>
<feature type="transmembrane region" description="Helical" evidence="10">
    <location>
        <begin position="70"/>
        <end position="88"/>
    </location>
</feature>
<evidence type="ECO:0000256" key="5">
    <source>
        <dbReference type="ARBA" id="ARBA00022958"/>
    </source>
</evidence>
<feature type="domain" description="Cation/H(+) antiporter C-terminal" evidence="13">
    <location>
        <begin position="635"/>
        <end position="782"/>
    </location>
</feature>
<evidence type="ECO:0000256" key="1">
    <source>
        <dbReference type="ARBA" id="ARBA00004141"/>
    </source>
</evidence>
<dbReference type="Pfam" id="PF23256">
    <property type="entry name" value="CHX17_2nd"/>
    <property type="match status" value="1"/>
</dbReference>
<keyword evidence="5" id="KW-0630">Potassium</keyword>
<feature type="transmembrane region" description="Helical" evidence="10">
    <location>
        <begin position="108"/>
        <end position="128"/>
    </location>
</feature>
<dbReference type="PANTHER" id="PTHR32468">
    <property type="entry name" value="CATION/H + ANTIPORTER"/>
    <property type="match status" value="1"/>
</dbReference>
<evidence type="ECO:0000256" key="6">
    <source>
        <dbReference type="ARBA" id="ARBA00022989"/>
    </source>
</evidence>
<evidence type="ECO:0000256" key="2">
    <source>
        <dbReference type="ARBA" id="ARBA00022448"/>
    </source>
</evidence>
<keyword evidence="15" id="KW-1185">Reference proteome</keyword>
<dbReference type="PANTHER" id="PTHR32468:SF17">
    <property type="entry name" value="CATION_H(+) ANTIPORTER 4"/>
    <property type="match status" value="1"/>
</dbReference>
<feature type="transmembrane region" description="Helical" evidence="10">
    <location>
        <begin position="390"/>
        <end position="409"/>
    </location>
</feature>
<evidence type="ECO:0000259" key="11">
    <source>
        <dbReference type="Pfam" id="PF00999"/>
    </source>
</evidence>
<keyword evidence="4 10" id="KW-0812">Transmembrane</keyword>
<dbReference type="InterPro" id="IPR050794">
    <property type="entry name" value="CPA2_transporter"/>
</dbReference>
<dbReference type="Pfam" id="PF00999">
    <property type="entry name" value="Na_H_Exchanger"/>
    <property type="match status" value="1"/>
</dbReference>
<feature type="domain" description="Cation/H+ exchanger transmembrane" evidence="11">
    <location>
        <begin position="60"/>
        <end position="439"/>
    </location>
</feature>
<keyword evidence="6 10" id="KW-1133">Transmembrane helix</keyword>
<dbReference type="Pfam" id="PF23259">
    <property type="entry name" value="CHX17_C"/>
    <property type="match status" value="1"/>
</dbReference>
<dbReference type="EMBL" id="JBBPBM010000134">
    <property type="protein sequence ID" value="KAK8504887.1"/>
    <property type="molecule type" value="Genomic_DNA"/>
</dbReference>
<organism evidence="14 15">
    <name type="scientific">Hibiscus sabdariffa</name>
    <name type="common">roselle</name>
    <dbReference type="NCBI Taxonomy" id="183260"/>
    <lineage>
        <taxon>Eukaryota</taxon>
        <taxon>Viridiplantae</taxon>
        <taxon>Streptophyta</taxon>
        <taxon>Embryophyta</taxon>
        <taxon>Tracheophyta</taxon>
        <taxon>Spermatophyta</taxon>
        <taxon>Magnoliopsida</taxon>
        <taxon>eudicotyledons</taxon>
        <taxon>Gunneridae</taxon>
        <taxon>Pentapetalae</taxon>
        <taxon>rosids</taxon>
        <taxon>malvids</taxon>
        <taxon>Malvales</taxon>
        <taxon>Malvaceae</taxon>
        <taxon>Malvoideae</taxon>
        <taxon>Hibiscus</taxon>
    </lineage>
</organism>
<evidence type="ECO:0000313" key="15">
    <source>
        <dbReference type="Proteomes" id="UP001472677"/>
    </source>
</evidence>
<comment type="subcellular location">
    <subcellularLocation>
        <location evidence="1">Membrane</location>
        <topology evidence="1">Multi-pass membrane protein</topology>
    </subcellularLocation>
</comment>
<keyword evidence="2" id="KW-0813">Transport</keyword>
<sequence length="786" mass="87110">MVGASSPPLSFGNETSQICVSFPAKVNSAGVWEDTPSEILSYSLPLLETQMVLIFLMFNLVHAIFKPIGLTYFASQMFAGVILGPSMLGQTAVLQDIFFDPDHIGVQTIETVSLFGFSMFLFLMGVKMDVKMAFTTSRRAILIGIMSLLAPLVVGLAVYDALKEPHQSRTLSLERLMVISIESLTSCSVIACLLSELKILNSELGRLALSSAVVGDISTLILVYFNASTKRWSISPTFAIVHIAIMVIFVFLIFSGFRSLMYRIIRGTPDGKPVKEVYIVFIVMVALVCGLFTAQFNQSPLVGPFLVGLAIPEGPPIGSALVEKLECFVNSIFVALYVTTTSMTIQPGKVFSDMTTLRFSILNIVFSFFAKSISCFIASFWGMMPLRDSLAFAIIMSSKGIVELSYFSTFRDIKYITKTTFSIFTLGILLNSTIIPILVKLLYDSDSRRYAAYQKRSIQHLNGNSELRILASVHIPEHVPALIDLLDITCPTKESPNAIYALHLIELAGRETPVFIAHKKEDNVVGRSFEHILAFQQYEEKSGGLVTLNAFTAISPPKFMHDDICTMALEKQASFILVPFHRKWSIDGSVEDENSMIRNLNCSILDRAPCSVGILVTRCLLDWRRKSMKMSSSPSYSIGMLFLGGKDDREALTLAKRMANDPRVRLTVIHLISDEYHADVMNWDMMLDAEILKDTKYNGFSNVGNVMYIEEISNNGPQAAKIVQSIADDYDLIIVGRRYGVDSVQTTGLSEWSELPELGVLGDLLASPDLNSRVSVLIVQQQQYVD</sequence>
<keyword evidence="8 10" id="KW-0472">Membrane</keyword>
<keyword evidence="3" id="KW-0633">Potassium transport</keyword>
<evidence type="ECO:0000256" key="7">
    <source>
        <dbReference type="ARBA" id="ARBA00023065"/>
    </source>
</evidence>
<evidence type="ECO:0000256" key="8">
    <source>
        <dbReference type="ARBA" id="ARBA00023136"/>
    </source>
</evidence>
<gene>
    <name evidence="14" type="ORF">V6N12_033138</name>
</gene>
<feature type="transmembrane region" description="Helical" evidence="10">
    <location>
        <begin position="175"/>
        <end position="195"/>
    </location>
</feature>
<dbReference type="InterPro" id="IPR057290">
    <property type="entry name" value="CHX17_C"/>
</dbReference>
<comment type="similarity">
    <text evidence="9">Belongs to the monovalent cation:proton antiporter 2 (CPA2) transporter (TC 2.A.37) family. CHX (TC 2.A.37.4) subfamily.</text>
</comment>
<evidence type="ECO:0000256" key="10">
    <source>
        <dbReference type="SAM" id="Phobius"/>
    </source>
</evidence>
<keyword evidence="7" id="KW-0406">Ion transport</keyword>
<feature type="transmembrane region" description="Helical" evidence="10">
    <location>
        <begin position="421"/>
        <end position="443"/>
    </location>
</feature>
<evidence type="ECO:0000256" key="9">
    <source>
        <dbReference type="ARBA" id="ARBA00038341"/>
    </source>
</evidence>
<feature type="transmembrane region" description="Helical" evidence="10">
    <location>
        <begin position="237"/>
        <end position="257"/>
    </location>
</feature>
<evidence type="ECO:0000259" key="12">
    <source>
        <dbReference type="Pfam" id="PF23256"/>
    </source>
</evidence>
<reference evidence="14 15" key="1">
    <citation type="journal article" date="2024" name="G3 (Bethesda)">
        <title>Genome assembly of Hibiscus sabdariffa L. provides insights into metabolisms of medicinal natural products.</title>
        <authorList>
            <person name="Kim T."/>
        </authorList>
    </citation>
    <scope>NUCLEOTIDE SEQUENCE [LARGE SCALE GENOMIC DNA]</scope>
    <source>
        <strain evidence="14">TK-2024</strain>
        <tissue evidence="14">Old leaves</tissue>
    </source>
</reference>
<evidence type="ECO:0000259" key="13">
    <source>
        <dbReference type="Pfam" id="PF23259"/>
    </source>
</evidence>
<dbReference type="Proteomes" id="UP001472677">
    <property type="component" value="Unassembled WGS sequence"/>
</dbReference>
<protein>
    <recommendedName>
        <fullName evidence="16">Cation/H+ exchanger domain-containing protein</fullName>
    </recommendedName>
</protein>
<dbReference type="InterPro" id="IPR057291">
    <property type="entry name" value="CHX17_2nd"/>
</dbReference>
<feature type="transmembrane region" description="Helical" evidence="10">
    <location>
        <begin position="39"/>
        <end position="58"/>
    </location>
</feature>
<dbReference type="Gene3D" id="1.20.1530.20">
    <property type="match status" value="1"/>
</dbReference>
<feature type="transmembrane region" description="Helical" evidence="10">
    <location>
        <begin position="140"/>
        <end position="159"/>
    </location>
</feature>
<dbReference type="InterPro" id="IPR006153">
    <property type="entry name" value="Cation/H_exchanger_TM"/>
</dbReference>